<reference evidence="2 3" key="1">
    <citation type="submission" date="2018-10" db="EMBL/GenBank/DDBJ databases">
        <title>Marmoricola sp. 4Q3S-7 whole genome shotgun sequence.</title>
        <authorList>
            <person name="Li F."/>
        </authorList>
    </citation>
    <scope>NUCLEOTIDE SEQUENCE [LARGE SCALE GENOMIC DNA]</scope>
    <source>
        <strain evidence="2 3">4Q3S-7</strain>
    </source>
</reference>
<dbReference type="Gene3D" id="1.10.287.1490">
    <property type="match status" value="1"/>
</dbReference>
<evidence type="ECO:0008006" key="4">
    <source>
        <dbReference type="Google" id="ProtNLM"/>
    </source>
</evidence>
<proteinExistence type="predicted"/>
<dbReference type="Proteomes" id="UP000281708">
    <property type="component" value="Unassembled WGS sequence"/>
</dbReference>
<keyword evidence="3" id="KW-1185">Reference proteome</keyword>
<sequence length="234" mass="25296">MTALTDQVKNERPAVKSLRTGVTRFAETMREAMALARKDLAAQRRSAEQSVESRRSQLQRAERELQNAKSALSQCRDNCGPLRARVSALTARTAECKQQLDKSRRAVQLIAQADHDLGGVMRGIESKVAEHSSLASSALADLDAKIATLRGTFEQHLRSAGTGLVVGAEIFGAGHGAAMDLSNAAHAFDISTSGGDASIADLVERQNETNRHYVLDETRKAESERLWGDLQGGD</sequence>
<comment type="caution">
    <text evidence="2">The sequence shown here is derived from an EMBL/GenBank/DDBJ whole genome shotgun (WGS) entry which is preliminary data.</text>
</comment>
<protein>
    <recommendedName>
        <fullName evidence="4">PspA/IM30 family protein</fullName>
    </recommendedName>
</protein>
<keyword evidence="1" id="KW-0175">Coiled coil</keyword>
<dbReference type="EMBL" id="RDBE01000010">
    <property type="protein sequence ID" value="RLV47708.1"/>
    <property type="molecule type" value="Genomic_DNA"/>
</dbReference>
<dbReference type="AlphaFoldDB" id="A0A3L8P013"/>
<evidence type="ECO:0000313" key="2">
    <source>
        <dbReference type="EMBL" id="RLV47708.1"/>
    </source>
</evidence>
<feature type="coiled-coil region" evidence="1">
    <location>
        <begin position="44"/>
        <end position="78"/>
    </location>
</feature>
<evidence type="ECO:0000313" key="3">
    <source>
        <dbReference type="Proteomes" id="UP000281708"/>
    </source>
</evidence>
<gene>
    <name evidence="2" type="ORF">D9V37_16295</name>
</gene>
<name>A0A3L8P013_9ACTN</name>
<accession>A0A3L8P013</accession>
<organism evidence="2 3">
    <name type="scientific">Nocardioides mangrovicus</name>
    <dbReference type="NCBI Taxonomy" id="2478913"/>
    <lineage>
        <taxon>Bacteria</taxon>
        <taxon>Bacillati</taxon>
        <taxon>Actinomycetota</taxon>
        <taxon>Actinomycetes</taxon>
        <taxon>Propionibacteriales</taxon>
        <taxon>Nocardioidaceae</taxon>
        <taxon>Nocardioides</taxon>
    </lineage>
</organism>
<dbReference type="RefSeq" id="WP_121807215.1">
    <property type="nucleotide sequence ID" value="NZ_RDBE01000010.1"/>
</dbReference>
<evidence type="ECO:0000256" key="1">
    <source>
        <dbReference type="SAM" id="Coils"/>
    </source>
</evidence>